<proteinExistence type="predicted"/>
<evidence type="ECO:0000256" key="1">
    <source>
        <dbReference type="SAM" id="MobiDB-lite"/>
    </source>
</evidence>
<accession>A0A736V0Z9</accession>
<reference evidence="2" key="2">
    <citation type="submission" date="2018-07" db="EMBL/GenBank/DDBJ databases">
        <authorList>
            <consortium name="NCBI Pathogen Detection Project"/>
        </authorList>
    </citation>
    <scope>NUCLEOTIDE SEQUENCE</scope>
    <source>
        <strain evidence="2">ILBSalm5516149</strain>
    </source>
</reference>
<dbReference type="AlphaFoldDB" id="A0A736V0Z9"/>
<gene>
    <name evidence="2" type="ORF">GNB32_000349</name>
</gene>
<protein>
    <submittedName>
        <fullName evidence="2">Phage baseplate protein</fullName>
    </submittedName>
</protein>
<dbReference type="EMBL" id="DAATAE010000001">
    <property type="protein sequence ID" value="HAE7750077.1"/>
    <property type="molecule type" value="Genomic_DNA"/>
</dbReference>
<reference evidence="2" key="1">
    <citation type="journal article" date="2018" name="Genome Biol.">
        <title>SKESA: strategic k-mer extension for scrupulous assemblies.</title>
        <authorList>
            <person name="Souvorov A."/>
            <person name="Agarwala R."/>
            <person name="Lipman D.J."/>
        </authorList>
    </citation>
    <scope>NUCLEOTIDE SEQUENCE</scope>
    <source>
        <strain evidence="2">ILBSalm5516149</strain>
    </source>
</reference>
<organism evidence="2">
    <name type="scientific">Salmonella enteritidis</name>
    <dbReference type="NCBI Taxonomy" id="149539"/>
    <lineage>
        <taxon>Bacteria</taxon>
        <taxon>Pseudomonadati</taxon>
        <taxon>Pseudomonadota</taxon>
        <taxon>Gammaproteobacteria</taxon>
        <taxon>Enterobacterales</taxon>
        <taxon>Enterobacteriaceae</taxon>
        <taxon>Salmonella</taxon>
    </lineage>
</organism>
<feature type="compositionally biased region" description="Polar residues" evidence="1">
    <location>
        <begin position="224"/>
        <end position="237"/>
    </location>
</feature>
<feature type="region of interest" description="Disordered" evidence="1">
    <location>
        <begin position="217"/>
        <end position="237"/>
    </location>
</feature>
<sequence>MSNAQKLPFLRALSEMMTSSGNQQAELKGRELPCHVVAVNGQIVTVQFDMLPEGITFPQITIPVATFPYIRFPIQPGDQGVTIAVDVSLRGVSGLGTGMATLSYSMSLTPLFFVPLANKDWSDEDPRKIVLYGPDGAILKTEDGSSSLTVAPEEIRQKSKAVYLEAENIFLNGKIHLNGPIVQDKAQMKDTTASLIGPLKVEKDAVINGVSVSGHSHDVADVQSGGSTITSKKPNPG</sequence>
<name>A0A736V0Z9_SALEN</name>
<evidence type="ECO:0000313" key="2">
    <source>
        <dbReference type="EMBL" id="HAE7750077.1"/>
    </source>
</evidence>
<comment type="caution">
    <text evidence="2">The sequence shown here is derived from an EMBL/GenBank/DDBJ whole genome shotgun (WGS) entry which is preliminary data.</text>
</comment>